<organism evidence="1 2">
    <name type="scientific">Platanthera guangdongensis</name>
    <dbReference type="NCBI Taxonomy" id="2320717"/>
    <lineage>
        <taxon>Eukaryota</taxon>
        <taxon>Viridiplantae</taxon>
        <taxon>Streptophyta</taxon>
        <taxon>Embryophyta</taxon>
        <taxon>Tracheophyta</taxon>
        <taxon>Spermatophyta</taxon>
        <taxon>Magnoliopsida</taxon>
        <taxon>Liliopsida</taxon>
        <taxon>Asparagales</taxon>
        <taxon>Orchidaceae</taxon>
        <taxon>Orchidoideae</taxon>
        <taxon>Orchideae</taxon>
        <taxon>Orchidinae</taxon>
        <taxon>Platanthera</taxon>
    </lineage>
</organism>
<dbReference type="EMBL" id="JBBWWR010000004">
    <property type="protein sequence ID" value="KAK8967539.1"/>
    <property type="molecule type" value="Genomic_DNA"/>
</dbReference>
<accession>A0ABR2MV23</accession>
<keyword evidence="2" id="KW-1185">Reference proteome</keyword>
<evidence type="ECO:0000313" key="2">
    <source>
        <dbReference type="Proteomes" id="UP001412067"/>
    </source>
</evidence>
<proteinExistence type="predicted"/>
<gene>
    <name evidence="1" type="ORF">KSP40_PGU021908</name>
</gene>
<evidence type="ECO:0000313" key="1">
    <source>
        <dbReference type="EMBL" id="KAK8967539.1"/>
    </source>
</evidence>
<name>A0ABR2MV23_9ASPA</name>
<reference evidence="1 2" key="1">
    <citation type="journal article" date="2022" name="Nat. Plants">
        <title>Genomes of leafy and leafless Platanthera orchids illuminate the evolution of mycoheterotrophy.</title>
        <authorList>
            <person name="Li M.H."/>
            <person name="Liu K.W."/>
            <person name="Li Z."/>
            <person name="Lu H.C."/>
            <person name="Ye Q.L."/>
            <person name="Zhang D."/>
            <person name="Wang J.Y."/>
            <person name="Li Y.F."/>
            <person name="Zhong Z.M."/>
            <person name="Liu X."/>
            <person name="Yu X."/>
            <person name="Liu D.K."/>
            <person name="Tu X.D."/>
            <person name="Liu B."/>
            <person name="Hao Y."/>
            <person name="Liao X.Y."/>
            <person name="Jiang Y.T."/>
            <person name="Sun W.H."/>
            <person name="Chen J."/>
            <person name="Chen Y.Q."/>
            <person name="Ai Y."/>
            <person name="Zhai J.W."/>
            <person name="Wu S.S."/>
            <person name="Zhou Z."/>
            <person name="Hsiao Y.Y."/>
            <person name="Wu W.L."/>
            <person name="Chen Y.Y."/>
            <person name="Lin Y.F."/>
            <person name="Hsu J.L."/>
            <person name="Li C.Y."/>
            <person name="Wang Z.W."/>
            <person name="Zhao X."/>
            <person name="Zhong W.Y."/>
            <person name="Ma X.K."/>
            <person name="Ma L."/>
            <person name="Huang J."/>
            <person name="Chen G.Z."/>
            <person name="Huang M.Z."/>
            <person name="Huang L."/>
            <person name="Peng D.H."/>
            <person name="Luo Y.B."/>
            <person name="Zou S.Q."/>
            <person name="Chen S.P."/>
            <person name="Lan S."/>
            <person name="Tsai W.C."/>
            <person name="Van de Peer Y."/>
            <person name="Liu Z.J."/>
        </authorList>
    </citation>
    <scope>NUCLEOTIDE SEQUENCE [LARGE SCALE GENOMIC DNA]</scope>
    <source>
        <strain evidence="1">Lor288</strain>
    </source>
</reference>
<sequence>MDYFDVKITSLEKLLKDVAGKYATGDEVLLPKTSRLKMEGCCRSLSRATPLVRDKLDQSS</sequence>
<dbReference type="Proteomes" id="UP001412067">
    <property type="component" value="Unassembled WGS sequence"/>
</dbReference>
<protein>
    <submittedName>
        <fullName evidence="1">Uncharacterized protein</fullName>
    </submittedName>
</protein>
<comment type="caution">
    <text evidence="1">The sequence shown here is derived from an EMBL/GenBank/DDBJ whole genome shotgun (WGS) entry which is preliminary data.</text>
</comment>